<evidence type="ECO:0000256" key="4">
    <source>
        <dbReference type="ARBA" id="ARBA00022723"/>
    </source>
</evidence>
<dbReference type="InterPro" id="IPR008949">
    <property type="entry name" value="Isoprenoid_synthase_dom_sf"/>
</dbReference>
<name>A0ABX8FUR0_9ACTN</name>
<dbReference type="Proteomes" id="UP000679629">
    <property type="component" value="Chromosome"/>
</dbReference>
<evidence type="ECO:0000256" key="5">
    <source>
        <dbReference type="ARBA" id="ARBA00022842"/>
    </source>
</evidence>
<keyword evidence="4" id="KW-0479">Metal-binding</keyword>
<dbReference type="EMBL" id="CP075896">
    <property type="protein sequence ID" value="QWB24836.1"/>
    <property type="molecule type" value="Genomic_DNA"/>
</dbReference>
<sequence length="304" mass="33392">MSSDLSYDSRWGEVREEVRLSLQNRLRELGLPEEVYSRISRGGRLNRAVLFLMVANPDAEKRKRRVAVDLAVALEMIHKASVIRDDIEDADFLRRGLPTERAIMGVPGALALSDVLLTGGLAVIQRLEPAAIKRVLNALVNMSRGQFCDLQGPLAPEDPFGIAELKTGSLVALVFWMGGLHAGRSRGDRRLLHTMGMHLGTAFQLANDVNNVTRNEGRGKLPGSDLAEHRNSAISQLIDQQAGEFPDAVESSIHLAVERTCLEIARRLGEAKRIASLLKCPLPEGIHLLVSDEKTARSFVGDQQ</sequence>
<evidence type="ECO:0000313" key="8">
    <source>
        <dbReference type="Proteomes" id="UP000679629"/>
    </source>
</evidence>
<keyword evidence="8" id="KW-1185">Reference proteome</keyword>
<comment type="similarity">
    <text evidence="2 6">Belongs to the FPP/GGPP synthase family.</text>
</comment>
<proteinExistence type="inferred from homology"/>
<evidence type="ECO:0000256" key="6">
    <source>
        <dbReference type="RuleBase" id="RU004466"/>
    </source>
</evidence>
<dbReference type="PANTHER" id="PTHR12001:SF85">
    <property type="entry name" value="SHORT CHAIN ISOPRENYL DIPHOSPHATE SYNTHASE"/>
    <property type="match status" value="1"/>
</dbReference>
<evidence type="ECO:0000256" key="3">
    <source>
        <dbReference type="ARBA" id="ARBA00022679"/>
    </source>
</evidence>
<evidence type="ECO:0000256" key="2">
    <source>
        <dbReference type="ARBA" id="ARBA00006706"/>
    </source>
</evidence>
<organism evidence="7 8">
    <name type="scientific">Streptomyces koelreuteriae</name>
    <dbReference type="NCBI Taxonomy" id="2838015"/>
    <lineage>
        <taxon>Bacteria</taxon>
        <taxon>Bacillati</taxon>
        <taxon>Actinomycetota</taxon>
        <taxon>Actinomycetes</taxon>
        <taxon>Kitasatosporales</taxon>
        <taxon>Streptomycetaceae</taxon>
        <taxon>Streptomyces</taxon>
    </lineage>
</organism>
<comment type="cofactor">
    <cofactor evidence="1">
        <name>Mg(2+)</name>
        <dbReference type="ChEBI" id="CHEBI:18420"/>
    </cofactor>
</comment>
<evidence type="ECO:0000256" key="1">
    <source>
        <dbReference type="ARBA" id="ARBA00001946"/>
    </source>
</evidence>
<keyword evidence="5" id="KW-0460">Magnesium</keyword>
<accession>A0ABX8FUR0</accession>
<dbReference type="SUPFAM" id="SSF48576">
    <property type="entry name" value="Terpenoid synthases"/>
    <property type="match status" value="1"/>
</dbReference>
<dbReference type="PANTHER" id="PTHR12001">
    <property type="entry name" value="GERANYLGERANYL PYROPHOSPHATE SYNTHASE"/>
    <property type="match status" value="1"/>
</dbReference>
<dbReference type="InterPro" id="IPR033749">
    <property type="entry name" value="Polyprenyl_synt_CS"/>
</dbReference>
<dbReference type="InterPro" id="IPR000092">
    <property type="entry name" value="Polyprenyl_synt"/>
</dbReference>
<reference evidence="8" key="1">
    <citation type="submission" date="2021-05" db="EMBL/GenBank/DDBJ databases">
        <title>Direct Submission.</title>
        <authorList>
            <person name="Li K."/>
            <person name="Gao J."/>
        </authorList>
    </citation>
    <scope>NUCLEOTIDE SEQUENCE [LARGE SCALE GENOMIC DNA]</scope>
    <source>
        <strain evidence="8">MG62</strain>
    </source>
</reference>
<dbReference type="PROSITE" id="PS00723">
    <property type="entry name" value="POLYPRENYL_SYNTHASE_1"/>
    <property type="match status" value="1"/>
</dbReference>
<evidence type="ECO:0000313" key="7">
    <source>
        <dbReference type="EMBL" id="QWB24836.1"/>
    </source>
</evidence>
<dbReference type="Gene3D" id="1.10.600.10">
    <property type="entry name" value="Farnesyl Diphosphate Synthase"/>
    <property type="match status" value="1"/>
</dbReference>
<gene>
    <name evidence="7" type="ORF">KJK29_20885</name>
</gene>
<dbReference type="RefSeq" id="WP_215120669.1">
    <property type="nucleotide sequence ID" value="NZ_CP075896.1"/>
</dbReference>
<dbReference type="Pfam" id="PF00348">
    <property type="entry name" value="polyprenyl_synt"/>
    <property type="match status" value="1"/>
</dbReference>
<protein>
    <submittedName>
        <fullName evidence="7">Polyprenyl synthetase family protein</fullName>
    </submittedName>
</protein>
<keyword evidence="3 6" id="KW-0808">Transferase</keyword>